<sequence length="85" mass="9426">MSSGVTWELRPRLLTVAMKARRLRSVSREDVNADSEEDGIGVVTYLAWRSCQVLDPSPGLTRATAGGASTRERRWSHRSRRPTGG</sequence>
<evidence type="ECO:0000313" key="2">
    <source>
        <dbReference type="EMBL" id="GGF55643.1"/>
    </source>
</evidence>
<dbReference type="EMBL" id="BMKQ01000001">
    <property type="protein sequence ID" value="GGF55643.1"/>
    <property type="molecule type" value="Genomic_DNA"/>
</dbReference>
<accession>A0A917BSX7</accession>
<comment type="caution">
    <text evidence="2">The sequence shown here is derived from an EMBL/GenBank/DDBJ whole genome shotgun (WGS) entry which is preliminary data.</text>
</comment>
<evidence type="ECO:0000256" key="1">
    <source>
        <dbReference type="SAM" id="MobiDB-lite"/>
    </source>
</evidence>
<proteinExistence type="predicted"/>
<gene>
    <name evidence="2" type="ORF">GCM10011519_31940</name>
</gene>
<dbReference type="AlphaFoldDB" id="A0A917BSX7"/>
<name>A0A917BSX7_9ACTN</name>
<reference evidence="2" key="1">
    <citation type="journal article" date="2014" name="Int. J. Syst. Evol. Microbiol.">
        <title>Complete genome sequence of Corynebacterium casei LMG S-19264T (=DSM 44701T), isolated from a smear-ripened cheese.</title>
        <authorList>
            <consortium name="US DOE Joint Genome Institute (JGI-PGF)"/>
            <person name="Walter F."/>
            <person name="Albersmeier A."/>
            <person name="Kalinowski J."/>
            <person name="Ruckert C."/>
        </authorList>
    </citation>
    <scope>NUCLEOTIDE SEQUENCE</scope>
    <source>
        <strain evidence="2">CGMCC 1.16067</strain>
    </source>
</reference>
<protein>
    <submittedName>
        <fullName evidence="2">Uncharacterized protein</fullName>
    </submittedName>
</protein>
<keyword evidence="3" id="KW-1185">Reference proteome</keyword>
<feature type="region of interest" description="Disordered" evidence="1">
    <location>
        <begin position="57"/>
        <end position="85"/>
    </location>
</feature>
<evidence type="ECO:0000313" key="3">
    <source>
        <dbReference type="Proteomes" id="UP000649179"/>
    </source>
</evidence>
<feature type="compositionally biased region" description="Basic residues" evidence="1">
    <location>
        <begin position="74"/>
        <end position="85"/>
    </location>
</feature>
<reference evidence="2" key="2">
    <citation type="submission" date="2020-09" db="EMBL/GenBank/DDBJ databases">
        <authorList>
            <person name="Sun Q."/>
            <person name="Zhou Y."/>
        </authorList>
    </citation>
    <scope>NUCLEOTIDE SEQUENCE</scope>
    <source>
        <strain evidence="2">CGMCC 1.16067</strain>
    </source>
</reference>
<dbReference type="Proteomes" id="UP000649179">
    <property type="component" value="Unassembled WGS sequence"/>
</dbReference>
<organism evidence="2 3">
    <name type="scientific">Marmoricola endophyticus</name>
    <dbReference type="NCBI Taxonomy" id="2040280"/>
    <lineage>
        <taxon>Bacteria</taxon>
        <taxon>Bacillati</taxon>
        <taxon>Actinomycetota</taxon>
        <taxon>Actinomycetes</taxon>
        <taxon>Propionibacteriales</taxon>
        <taxon>Nocardioidaceae</taxon>
        <taxon>Marmoricola</taxon>
    </lineage>
</organism>